<evidence type="ECO:0000256" key="5">
    <source>
        <dbReference type="SAM" id="Phobius"/>
    </source>
</evidence>
<dbReference type="InterPro" id="IPR003660">
    <property type="entry name" value="HAMP_dom"/>
</dbReference>
<comment type="similarity">
    <text evidence="3">Belongs to the methyl-accepting chemotaxis (MCP) protein family.</text>
</comment>
<name>A0A4R6RQ54_9BURK</name>
<evidence type="ECO:0000256" key="4">
    <source>
        <dbReference type="PROSITE-ProRule" id="PRU00284"/>
    </source>
</evidence>
<protein>
    <submittedName>
        <fullName evidence="8">Methyl-accepting chemotaxis protein</fullName>
    </submittedName>
</protein>
<feature type="domain" description="Methyl-accepting transducer" evidence="6">
    <location>
        <begin position="263"/>
        <end position="492"/>
    </location>
</feature>
<dbReference type="PROSITE" id="PS50111">
    <property type="entry name" value="CHEMOTAXIS_TRANSDUC_2"/>
    <property type="match status" value="1"/>
</dbReference>
<evidence type="ECO:0000313" key="9">
    <source>
        <dbReference type="Proteomes" id="UP000294593"/>
    </source>
</evidence>
<comment type="caution">
    <text evidence="8">The sequence shown here is derived from an EMBL/GenBank/DDBJ whole genome shotgun (WGS) entry which is preliminary data.</text>
</comment>
<keyword evidence="5" id="KW-1133">Transmembrane helix</keyword>
<dbReference type="GO" id="GO:0006935">
    <property type="term" value="P:chemotaxis"/>
    <property type="evidence" value="ECO:0007669"/>
    <property type="project" value="InterPro"/>
</dbReference>
<feature type="transmembrane region" description="Helical" evidence="5">
    <location>
        <begin position="6"/>
        <end position="28"/>
    </location>
</feature>
<evidence type="ECO:0000313" key="8">
    <source>
        <dbReference type="EMBL" id="TDP88277.1"/>
    </source>
</evidence>
<reference evidence="8 9" key="1">
    <citation type="submission" date="2019-03" db="EMBL/GenBank/DDBJ databases">
        <title>Genomic Encyclopedia of Type Strains, Phase IV (KMG-IV): sequencing the most valuable type-strain genomes for metagenomic binning, comparative biology and taxonomic classification.</title>
        <authorList>
            <person name="Goeker M."/>
        </authorList>
    </citation>
    <scope>NUCLEOTIDE SEQUENCE [LARGE SCALE GENOMIC DNA]</scope>
    <source>
        <strain evidence="8 9">DSM 11901</strain>
    </source>
</reference>
<evidence type="ECO:0000259" key="6">
    <source>
        <dbReference type="PROSITE" id="PS50111"/>
    </source>
</evidence>
<keyword evidence="5" id="KW-0472">Membrane</keyword>
<dbReference type="SMART" id="SM00304">
    <property type="entry name" value="HAMP"/>
    <property type="match status" value="2"/>
</dbReference>
<dbReference type="PRINTS" id="PR00260">
    <property type="entry name" value="CHEMTRNSDUCR"/>
</dbReference>
<dbReference type="PROSITE" id="PS50885">
    <property type="entry name" value="HAMP"/>
    <property type="match status" value="1"/>
</dbReference>
<accession>A0A4R6RQ54</accession>
<dbReference type="CDD" id="cd06225">
    <property type="entry name" value="HAMP"/>
    <property type="match status" value="1"/>
</dbReference>
<dbReference type="SMART" id="SM00283">
    <property type="entry name" value="MA"/>
    <property type="match status" value="1"/>
</dbReference>
<dbReference type="Pfam" id="PF00015">
    <property type="entry name" value="MCPsignal"/>
    <property type="match status" value="1"/>
</dbReference>
<feature type="domain" description="HAMP" evidence="7">
    <location>
        <begin position="206"/>
        <end position="258"/>
    </location>
</feature>
<dbReference type="CDD" id="cd11386">
    <property type="entry name" value="MCP_signal"/>
    <property type="match status" value="1"/>
</dbReference>
<evidence type="ECO:0000256" key="1">
    <source>
        <dbReference type="ARBA" id="ARBA00004370"/>
    </source>
</evidence>
<dbReference type="SUPFAM" id="SSF58104">
    <property type="entry name" value="Methyl-accepting chemotaxis protein (MCP) signaling domain"/>
    <property type="match status" value="1"/>
</dbReference>
<organism evidence="8 9">
    <name type="scientific">Aquabacterium commune</name>
    <dbReference type="NCBI Taxonomy" id="70586"/>
    <lineage>
        <taxon>Bacteria</taxon>
        <taxon>Pseudomonadati</taxon>
        <taxon>Pseudomonadota</taxon>
        <taxon>Betaproteobacteria</taxon>
        <taxon>Burkholderiales</taxon>
        <taxon>Aquabacterium</taxon>
    </lineage>
</organism>
<dbReference type="EMBL" id="SNXW01000001">
    <property type="protein sequence ID" value="TDP88277.1"/>
    <property type="molecule type" value="Genomic_DNA"/>
</dbReference>
<feature type="transmembrane region" description="Helical" evidence="5">
    <location>
        <begin position="184"/>
        <end position="204"/>
    </location>
</feature>
<dbReference type="InterPro" id="IPR051310">
    <property type="entry name" value="MCP_chemotaxis"/>
</dbReference>
<gene>
    <name evidence="8" type="ORF">EV672_101422</name>
</gene>
<keyword evidence="2" id="KW-0488">Methylation</keyword>
<dbReference type="Proteomes" id="UP000294593">
    <property type="component" value="Unassembled WGS sequence"/>
</dbReference>
<dbReference type="PANTHER" id="PTHR43531">
    <property type="entry name" value="PROTEIN ICFG"/>
    <property type="match status" value="1"/>
</dbReference>
<dbReference type="InterPro" id="IPR004089">
    <property type="entry name" value="MCPsignal_dom"/>
</dbReference>
<keyword evidence="9" id="KW-1185">Reference proteome</keyword>
<dbReference type="PANTHER" id="PTHR43531:SF14">
    <property type="entry name" value="METHYL-ACCEPTING CHEMOTAXIS PROTEIN I-RELATED"/>
    <property type="match status" value="1"/>
</dbReference>
<dbReference type="Pfam" id="PF00672">
    <property type="entry name" value="HAMP"/>
    <property type="match status" value="1"/>
</dbReference>
<dbReference type="InterPro" id="IPR004090">
    <property type="entry name" value="Chemotax_Me-accpt_rcpt"/>
</dbReference>
<keyword evidence="4" id="KW-0807">Transducer</keyword>
<dbReference type="Gene3D" id="1.10.287.950">
    <property type="entry name" value="Methyl-accepting chemotaxis protein"/>
    <property type="match status" value="1"/>
</dbReference>
<evidence type="ECO:0000256" key="3">
    <source>
        <dbReference type="ARBA" id="ARBA00029447"/>
    </source>
</evidence>
<evidence type="ECO:0000256" key="2">
    <source>
        <dbReference type="ARBA" id="ARBA00022481"/>
    </source>
</evidence>
<dbReference type="GO" id="GO:0007165">
    <property type="term" value="P:signal transduction"/>
    <property type="evidence" value="ECO:0007669"/>
    <property type="project" value="UniProtKB-KW"/>
</dbReference>
<dbReference type="AlphaFoldDB" id="A0A4R6RQ54"/>
<keyword evidence="5" id="KW-0812">Transmembrane</keyword>
<dbReference type="OrthoDB" id="8873327at2"/>
<dbReference type="GO" id="GO:0004888">
    <property type="term" value="F:transmembrane signaling receptor activity"/>
    <property type="evidence" value="ECO:0007669"/>
    <property type="project" value="InterPro"/>
</dbReference>
<dbReference type="RefSeq" id="WP_133605906.1">
    <property type="nucleotide sequence ID" value="NZ_SNXW01000001.1"/>
</dbReference>
<evidence type="ECO:0000259" key="7">
    <source>
        <dbReference type="PROSITE" id="PS50885"/>
    </source>
</evidence>
<dbReference type="GO" id="GO:0005886">
    <property type="term" value="C:plasma membrane"/>
    <property type="evidence" value="ECO:0007669"/>
    <property type="project" value="TreeGrafter"/>
</dbReference>
<comment type="subcellular location">
    <subcellularLocation>
        <location evidence="1">Membrane</location>
    </subcellularLocation>
</comment>
<proteinExistence type="inferred from homology"/>
<sequence>MNLRTTLMAAPTAVSLVLLASLVAVLMAMNRYETRVSATHAQGAAHQDTISTARQRLSEAHAGLYRTITVIGSMSDADITAFRGKLSELGKASRASVSEVLSGSDANTDVAKAFDKSLGSFLKSADTAVDLSAIDPNTGIAALQSADADHKAMMASLTALLKQVEADSEADLADLRDGLVLQEVVIGTIGLLACLGAFAFAWAMQKRILQDVHLALDAANHVADGRFDVDLHSQRDDEIGQLLGALARMTHELSSSIQTVQRAAQSIETASSEIAAGNQDLSQRTETTASSLQETASSMDQLTGTVRQTAESARSANSLATDATAAARHGGEVMQQVVSNMTEIDTASRKINEIISVIDGIAFQTNILALNAAVEAARAGEQGRGFAVVAGEVRSLAKRSADAAREIKTLIGTSTERVEAGSRLVQEAGASMQGIVTGVEHVTQIIREITQAADQESEGIGHVSQAVTRLDQMTQQNAALVEQSAAAAESLKDQAETLATVVGRFRLRA</sequence>
<dbReference type="FunFam" id="1.10.287.950:FF:000001">
    <property type="entry name" value="Methyl-accepting chemotaxis sensory transducer"/>
    <property type="match status" value="1"/>
</dbReference>